<dbReference type="EMBL" id="LR792632">
    <property type="protein sequence ID" value="CAB3289734.1"/>
    <property type="molecule type" value="Genomic_DNA"/>
</dbReference>
<dbReference type="Pfam" id="PF09873">
    <property type="entry name" value="SepCysE"/>
    <property type="match status" value="1"/>
</dbReference>
<dbReference type="InterPro" id="IPR016736">
    <property type="entry name" value="MJ1481-like"/>
</dbReference>
<dbReference type="RefSeq" id="WP_214399712.1">
    <property type="nucleotide sequence ID" value="NZ_LR792632.1"/>
</dbReference>
<proteinExistence type="predicted"/>
<organism evidence="1 2">
    <name type="scientific">Methanocaldococcus lauensis</name>
    <dbReference type="NCBI Taxonomy" id="2546128"/>
    <lineage>
        <taxon>Archaea</taxon>
        <taxon>Methanobacteriati</taxon>
        <taxon>Methanobacteriota</taxon>
        <taxon>Methanomada group</taxon>
        <taxon>Methanococci</taxon>
        <taxon>Methanococcales</taxon>
        <taxon>Methanocaldococcaceae</taxon>
        <taxon>Methanocaldococcus</taxon>
    </lineage>
</organism>
<dbReference type="Proteomes" id="UP000679213">
    <property type="component" value="Chromosome I"/>
</dbReference>
<dbReference type="GeneID" id="65884180"/>
<name>A0A8D6PYK0_9EURY</name>
<evidence type="ECO:0000313" key="1">
    <source>
        <dbReference type="EMBL" id="CAB3289734.1"/>
    </source>
</evidence>
<dbReference type="AlphaFoldDB" id="A0A8D6PYK0"/>
<dbReference type="KEGG" id="mesg:MLAUSG7_1395"/>
<accession>A0A8D6PYK0</accession>
<protein>
    <submittedName>
        <fullName evidence="1">Uncharacterized protein</fullName>
    </submittedName>
</protein>
<gene>
    <name evidence="1" type="ORF">MLAUSG7_1395</name>
</gene>
<keyword evidence="2" id="KW-1185">Reference proteome</keyword>
<sequence>MRDKYSKELIRKGICTISKLKKVKIEEKPDKINIDRHSKISYKDAKPGKINVEEFKKAIYQLLEADDFLYKKAPKHELNEDEAKEFCKLIIKCQEHLNRVLSNFGFELEEKEISEDALYIVSNKKLFKKLKNKNPNLKVVCTEGMLDIEDMRKIGIPENALEGLKKKIEITKKNIERFIKNYNINKVYVVVNDEKDELLYLRAKKLYNAEKIEADEILD</sequence>
<reference evidence="1 2" key="1">
    <citation type="submission" date="2020-04" db="EMBL/GenBank/DDBJ databases">
        <authorList>
            <consortium name="Genoscope - CEA"/>
            <person name="William W."/>
        </authorList>
    </citation>
    <scope>NUCLEOTIDE SEQUENCE [LARGE SCALE GENOMIC DNA]</scope>
    <source>
        <strain evidence="1 2">SG7</strain>
    </source>
</reference>
<evidence type="ECO:0000313" key="2">
    <source>
        <dbReference type="Proteomes" id="UP000679213"/>
    </source>
</evidence>